<evidence type="ECO:0000313" key="1">
    <source>
        <dbReference type="EMBL" id="EDV18886.1"/>
    </source>
</evidence>
<dbReference type="CTD" id="6759842"/>
<dbReference type="EMBL" id="DS985476">
    <property type="protein sequence ID" value="EDV18886.1"/>
    <property type="molecule type" value="Genomic_DNA"/>
</dbReference>
<dbReference type="AlphaFoldDB" id="B3SEG0"/>
<protein>
    <submittedName>
        <fullName evidence="1">Uncharacterized protein</fullName>
    </submittedName>
</protein>
<keyword evidence="2" id="KW-1185">Reference proteome</keyword>
<dbReference type="GeneID" id="6759842"/>
<dbReference type="HOGENOM" id="CLU_2309566_0_0_1"/>
<accession>B3SEG0</accession>
<evidence type="ECO:0000313" key="2">
    <source>
        <dbReference type="Proteomes" id="UP000009022"/>
    </source>
</evidence>
<dbReference type="Proteomes" id="UP000009022">
    <property type="component" value="Unassembled WGS sequence"/>
</dbReference>
<reference evidence="1 2" key="1">
    <citation type="journal article" date="2008" name="Nature">
        <title>The Trichoplax genome and the nature of placozoans.</title>
        <authorList>
            <person name="Srivastava M."/>
            <person name="Begovic E."/>
            <person name="Chapman J."/>
            <person name="Putnam N.H."/>
            <person name="Hellsten U."/>
            <person name="Kawashima T."/>
            <person name="Kuo A."/>
            <person name="Mitros T."/>
            <person name="Salamov A."/>
            <person name="Carpenter M.L."/>
            <person name="Signorovitch A.Y."/>
            <person name="Moreno M.A."/>
            <person name="Kamm K."/>
            <person name="Grimwood J."/>
            <person name="Schmutz J."/>
            <person name="Shapiro H."/>
            <person name="Grigoriev I.V."/>
            <person name="Buss L.W."/>
            <person name="Schierwater B."/>
            <person name="Dellaporta S.L."/>
            <person name="Rokhsar D.S."/>
        </authorList>
    </citation>
    <scope>NUCLEOTIDE SEQUENCE [LARGE SCALE GENOMIC DNA]</scope>
    <source>
        <strain evidence="1 2">Grell-BS-1999</strain>
    </source>
</reference>
<name>B3SEG0_TRIAD</name>
<gene>
    <name evidence="1" type="ORF">TRIADDRAFT_62650</name>
</gene>
<dbReference type="KEGG" id="tad:TRIADDRAFT_62650"/>
<organism evidence="1 2">
    <name type="scientific">Trichoplax adhaerens</name>
    <name type="common">Trichoplax reptans</name>
    <dbReference type="NCBI Taxonomy" id="10228"/>
    <lineage>
        <taxon>Eukaryota</taxon>
        <taxon>Metazoa</taxon>
        <taxon>Placozoa</taxon>
        <taxon>Uniplacotomia</taxon>
        <taxon>Trichoplacea</taxon>
        <taxon>Trichoplacidae</taxon>
        <taxon>Trichoplax</taxon>
    </lineage>
</organism>
<dbReference type="InParanoid" id="B3SEG0"/>
<dbReference type="RefSeq" id="XP_002118629.1">
    <property type="nucleotide sequence ID" value="XM_002118593.1"/>
</dbReference>
<proteinExistence type="predicted"/>
<sequence>MEHMLEKFPPSLSNCQKDFFLSQLLPYDPNVKKERKLINGLKEYLVLLIATEHVMEMLSKRDINKLDPLVGENACQIRAIQTALVFLKRPLVNSQVLYPR</sequence>